<dbReference type="InterPro" id="IPR003593">
    <property type="entry name" value="AAA+_ATPase"/>
</dbReference>
<evidence type="ECO:0000313" key="3">
    <source>
        <dbReference type="Proteomes" id="UP000538931"/>
    </source>
</evidence>
<dbReference type="CDD" id="cd00009">
    <property type="entry name" value="AAA"/>
    <property type="match status" value="1"/>
</dbReference>
<dbReference type="GO" id="GO:0016887">
    <property type="term" value="F:ATP hydrolysis activity"/>
    <property type="evidence" value="ECO:0007669"/>
    <property type="project" value="InterPro"/>
</dbReference>
<dbReference type="RefSeq" id="WP_181738014.1">
    <property type="nucleotide sequence ID" value="NZ_JACEMT010000041.1"/>
</dbReference>
<dbReference type="SMART" id="SM00382">
    <property type="entry name" value="AAA"/>
    <property type="match status" value="1"/>
</dbReference>
<organism evidence="2 3">
    <name type="scientific">Marinobacterium marinum</name>
    <dbReference type="NCBI Taxonomy" id="2756129"/>
    <lineage>
        <taxon>Bacteria</taxon>
        <taxon>Pseudomonadati</taxon>
        <taxon>Pseudomonadota</taxon>
        <taxon>Gammaproteobacteria</taxon>
        <taxon>Oceanospirillales</taxon>
        <taxon>Oceanospirillaceae</taxon>
        <taxon>Marinobacterium</taxon>
    </lineage>
</organism>
<name>A0A7W1WX80_9GAMM</name>
<dbReference type="InterPro" id="IPR050764">
    <property type="entry name" value="CbbQ/NirQ/NorQ/GpvN"/>
</dbReference>
<dbReference type="SUPFAM" id="SSF52540">
    <property type="entry name" value="P-loop containing nucleoside triphosphate hydrolases"/>
    <property type="match status" value="1"/>
</dbReference>
<dbReference type="InterPro" id="IPR011704">
    <property type="entry name" value="ATPase_dyneun-rel_AAA"/>
</dbReference>
<sequence>MNELIKPLAEDRFQDEIEILKAWDAENGHARPYAWQLSPQAVVLFITGGVAGDTPISAKYFGADRSVQVAVATLTTDRALLLYGPPGTGKSTLSELLAAAICGNSQLIVQGTAGISEEKVLYEWDYAYRLSKGTDTGALVKTPIFRAMEEGKLARVEELTRIPSDVQDALITILSEKMMPIPELNTSVMASRGFSIIATANDKDKGVNDLSKALSRRFNTVRLELPDDEQTEIKIVEHQVGKLCKAEDLPLPVNLPEEIQRVVRIFRELREGQSGSETIEKPSATLSPAEAISVISQAISMSAYFGGDDAIQADHIASGLEGVVVREAEDRLVFRNYADRILKNRAADRDLDEALRQIL</sequence>
<dbReference type="PANTHER" id="PTHR42759:SF1">
    <property type="entry name" value="MAGNESIUM-CHELATASE SUBUNIT CHLD"/>
    <property type="match status" value="1"/>
</dbReference>
<feature type="domain" description="AAA+ ATPase" evidence="1">
    <location>
        <begin position="76"/>
        <end position="224"/>
    </location>
</feature>
<protein>
    <submittedName>
        <fullName evidence="2">AAA family ATPase</fullName>
    </submittedName>
</protein>
<keyword evidence="3" id="KW-1185">Reference proteome</keyword>
<dbReference type="PANTHER" id="PTHR42759">
    <property type="entry name" value="MOXR FAMILY PROTEIN"/>
    <property type="match status" value="1"/>
</dbReference>
<evidence type="ECO:0000313" key="2">
    <source>
        <dbReference type="EMBL" id="MBA4501799.1"/>
    </source>
</evidence>
<comment type="caution">
    <text evidence="2">The sequence shown here is derived from an EMBL/GenBank/DDBJ whole genome shotgun (WGS) entry which is preliminary data.</text>
</comment>
<accession>A0A7W1WX80</accession>
<dbReference type="EMBL" id="JACEMT010000041">
    <property type="protein sequence ID" value="MBA4501799.1"/>
    <property type="molecule type" value="Genomic_DNA"/>
</dbReference>
<dbReference type="Pfam" id="PF07728">
    <property type="entry name" value="AAA_5"/>
    <property type="match status" value="1"/>
</dbReference>
<dbReference type="Gene3D" id="3.40.50.300">
    <property type="entry name" value="P-loop containing nucleotide triphosphate hydrolases"/>
    <property type="match status" value="1"/>
</dbReference>
<gene>
    <name evidence="2" type="ORF">H1S06_05410</name>
</gene>
<proteinExistence type="predicted"/>
<dbReference type="Proteomes" id="UP000538931">
    <property type="component" value="Unassembled WGS sequence"/>
</dbReference>
<dbReference type="AlphaFoldDB" id="A0A7W1WX80"/>
<dbReference type="GO" id="GO:0005524">
    <property type="term" value="F:ATP binding"/>
    <property type="evidence" value="ECO:0007669"/>
    <property type="project" value="InterPro"/>
</dbReference>
<dbReference type="InterPro" id="IPR027417">
    <property type="entry name" value="P-loop_NTPase"/>
</dbReference>
<reference evidence="2 3" key="1">
    <citation type="submission" date="2020-07" db="EMBL/GenBank/DDBJ databases">
        <title>Bacterium isolated from marien macroalgae.</title>
        <authorList>
            <person name="Zhu K."/>
            <person name="Lu D."/>
            <person name="Du Z."/>
        </authorList>
    </citation>
    <scope>NUCLEOTIDE SEQUENCE [LARGE SCALE GENOMIC DNA]</scope>
    <source>
        <strain evidence="2 3">3-1745</strain>
    </source>
</reference>
<evidence type="ECO:0000259" key="1">
    <source>
        <dbReference type="SMART" id="SM00382"/>
    </source>
</evidence>